<proteinExistence type="predicted"/>
<keyword evidence="2" id="KW-1185">Reference proteome</keyword>
<name>A7XXS0_BP742</name>
<sequence>MRIRLKEAKVLRRPDLAPFKNKLLSLYYKHLRQLVAEYISERIASGRLGRSTWKRYAYYRTWIAGTYGSDRSRKAVGARKVRPNAVERLRLQALARRMDKVIVNKRVRKELDKLIAEAKKLKDERARERFVQSYLKNRESSVLAQWLAYTPVGRRVLQGVERDLNRLATYYHAFDAQRDRPPSAKTLRQRLQAFKAPVLRGWKYAKQTGLLAKAWREAVLEIKNGRAYIMPLERYDKLPDGKRSLSGYLARVLRKQGGARRFLGPGAFAKLSKRAMERAAAELGVKLK</sequence>
<organism evidence="1 2">
    <name type="scientific">Thermus phage P74-26</name>
    <dbReference type="NCBI Taxonomy" id="2914007"/>
    <lineage>
        <taxon>Viruses</taxon>
        <taxon>Duplodnaviria</taxon>
        <taxon>Heunggongvirae</taxon>
        <taxon>Uroviricota</taxon>
        <taxon>Caudoviricetes</taxon>
        <taxon>Oshimavirus</taxon>
        <taxon>Thermus virus P74-26</taxon>
    </lineage>
</organism>
<dbReference type="RefSeq" id="YP_001468061.1">
    <property type="nucleotide sequence ID" value="NC_009804.1"/>
</dbReference>
<dbReference type="Proteomes" id="UP000001133">
    <property type="component" value="Segment"/>
</dbReference>
<reference evidence="1 2" key="1">
    <citation type="journal article" date="2008" name="J. Mol. Biol.">
        <title>Genome comparison and proteomic characterization of Thermus thermophilus bacteriophages P23-45 and P74-26: siphoviruses with triplex-forming sequences and the longest known tails.</title>
        <authorList>
            <person name="Minakhin L."/>
            <person name="Goel M."/>
            <person name="Berdygulova Z."/>
            <person name="Ramanculov E."/>
            <person name="Florens L."/>
            <person name="Glazko G."/>
            <person name="Karamychev V.N."/>
            <person name="Slesarev A.I."/>
            <person name="Kozyavkin S.A."/>
            <person name="Khromov I."/>
            <person name="Ackermann H.W."/>
            <person name="Washburn M."/>
            <person name="Mushegian A."/>
            <person name="Severinov K."/>
        </authorList>
    </citation>
    <scope>NUCLEOTIDE SEQUENCE</scope>
</reference>
<evidence type="ECO:0000313" key="1">
    <source>
        <dbReference type="EMBL" id="ABU97041.1"/>
    </source>
</evidence>
<protein>
    <submittedName>
        <fullName evidence="1">Uncharacterized protein</fullName>
    </submittedName>
</protein>
<dbReference type="EMBL" id="EU100884">
    <property type="protein sequence ID" value="ABU97041.1"/>
    <property type="molecule type" value="Genomic_DNA"/>
</dbReference>
<dbReference type="KEGG" id="vg:5600627"/>
<gene>
    <name evidence="1" type="ORF">P74p91</name>
</gene>
<evidence type="ECO:0000313" key="2">
    <source>
        <dbReference type="Proteomes" id="UP000001133"/>
    </source>
</evidence>
<dbReference type="GeneID" id="5600627"/>
<accession>A7XXS0</accession>